<organism evidence="1 2">
    <name type="scientific">Entamoeba invadens IP1</name>
    <dbReference type="NCBI Taxonomy" id="370355"/>
    <lineage>
        <taxon>Eukaryota</taxon>
        <taxon>Amoebozoa</taxon>
        <taxon>Evosea</taxon>
        <taxon>Archamoebae</taxon>
        <taxon>Mastigamoebida</taxon>
        <taxon>Entamoebidae</taxon>
        <taxon>Entamoeba</taxon>
    </lineage>
</organism>
<sequence>MQANLHFDPTLTFAEQSTKSSSQTLPKKIKEEEIPRFKGKQIEAMNFQSDLQAIFIAILSKYTTISIGRPHRMSHMTKQFLKIKEIEFNRFDSINVLQFIQTRSKEQAQHEFATGNTSKKTAKRRIQPTKRREVMRLLQDFISELGFLVVVENETVEGYEGKVTIYQNGSLLFNTQQIRDFGNQINQHLASSIQTATSITVTKDSFIF</sequence>
<dbReference type="EMBL" id="KB206756">
    <property type="protein sequence ID" value="ELP88339.1"/>
    <property type="molecule type" value="Genomic_DNA"/>
</dbReference>
<accession>A0A0A1U2T5</accession>
<name>A0A0A1U2T5_ENTIV</name>
<dbReference type="RefSeq" id="XP_004255110.1">
    <property type="nucleotide sequence ID" value="XM_004255062.1"/>
</dbReference>
<dbReference type="VEuPathDB" id="AmoebaDB:EIN_227520"/>
<evidence type="ECO:0000313" key="2">
    <source>
        <dbReference type="Proteomes" id="UP000014680"/>
    </source>
</evidence>
<evidence type="ECO:0000313" key="1">
    <source>
        <dbReference type="EMBL" id="ELP88339.1"/>
    </source>
</evidence>
<dbReference type="AlphaFoldDB" id="A0A0A1U2T5"/>
<dbReference type="GeneID" id="14887111"/>
<proteinExistence type="predicted"/>
<reference evidence="1 2" key="1">
    <citation type="submission" date="2012-10" db="EMBL/GenBank/DDBJ databases">
        <authorList>
            <person name="Zafar N."/>
            <person name="Inman J."/>
            <person name="Hall N."/>
            <person name="Lorenzi H."/>
            <person name="Caler E."/>
        </authorList>
    </citation>
    <scope>NUCLEOTIDE SEQUENCE [LARGE SCALE GENOMIC DNA]</scope>
    <source>
        <strain evidence="1 2">IP1</strain>
    </source>
</reference>
<gene>
    <name evidence="1" type="ORF">EIN_227520</name>
</gene>
<protein>
    <submittedName>
        <fullName evidence="1">Uncharacterized protein</fullName>
    </submittedName>
</protein>
<dbReference type="Proteomes" id="UP000014680">
    <property type="component" value="Unassembled WGS sequence"/>
</dbReference>
<dbReference type="KEGG" id="eiv:EIN_227520"/>
<keyword evidence="2" id="KW-1185">Reference proteome</keyword>